<name>A0A3M7SH33_BRAPC</name>
<sequence length="112" mass="12858">MNLTAFNFCRSESTTTTLVTLLFTKACVKSWFTPNCNTLVDSKFGTKLIRVEKHSKNPLVANFNNAYHFILLNHHQFNTMKIVHMWSEIDNLRGELIQLANISKSQSKAKKP</sequence>
<reference evidence="1 2" key="1">
    <citation type="journal article" date="2018" name="Sci. Rep.">
        <title>Genomic signatures of local adaptation to the degree of environmental predictability in rotifers.</title>
        <authorList>
            <person name="Franch-Gras L."/>
            <person name="Hahn C."/>
            <person name="Garcia-Roger E.M."/>
            <person name="Carmona M.J."/>
            <person name="Serra M."/>
            <person name="Gomez A."/>
        </authorList>
    </citation>
    <scope>NUCLEOTIDE SEQUENCE [LARGE SCALE GENOMIC DNA]</scope>
    <source>
        <strain evidence="1">HYR1</strain>
    </source>
</reference>
<dbReference type="Proteomes" id="UP000276133">
    <property type="component" value="Unassembled WGS sequence"/>
</dbReference>
<accession>A0A3M7SH33</accession>
<proteinExistence type="predicted"/>
<protein>
    <submittedName>
        <fullName evidence="1">Uncharacterized protein</fullName>
    </submittedName>
</protein>
<gene>
    <name evidence="1" type="ORF">BpHYR1_051931</name>
</gene>
<evidence type="ECO:0000313" key="2">
    <source>
        <dbReference type="Proteomes" id="UP000276133"/>
    </source>
</evidence>
<keyword evidence="2" id="KW-1185">Reference proteome</keyword>
<dbReference type="EMBL" id="REGN01001376">
    <property type="protein sequence ID" value="RNA35076.1"/>
    <property type="molecule type" value="Genomic_DNA"/>
</dbReference>
<evidence type="ECO:0000313" key="1">
    <source>
        <dbReference type="EMBL" id="RNA35076.1"/>
    </source>
</evidence>
<dbReference type="AlphaFoldDB" id="A0A3M7SH33"/>
<comment type="caution">
    <text evidence="1">The sequence shown here is derived from an EMBL/GenBank/DDBJ whole genome shotgun (WGS) entry which is preliminary data.</text>
</comment>
<organism evidence="1 2">
    <name type="scientific">Brachionus plicatilis</name>
    <name type="common">Marine rotifer</name>
    <name type="synonym">Brachionus muelleri</name>
    <dbReference type="NCBI Taxonomy" id="10195"/>
    <lineage>
        <taxon>Eukaryota</taxon>
        <taxon>Metazoa</taxon>
        <taxon>Spiralia</taxon>
        <taxon>Gnathifera</taxon>
        <taxon>Rotifera</taxon>
        <taxon>Eurotatoria</taxon>
        <taxon>Monogononta</taxon>
        <taxon>Pseudotrocha</taxon>
        <taxon>Ploima</taxon>
        <taxon>Brachionidae</taxon>
        <taxon>Brachionus</taxon>
    </lineage>
</organism>